<keyword evidence="1" id="KW-0472">Membrane</keyword>
<protein>
    <recommendedName>
        <fullName evidence="4">General secretion pathway GspH domain-containing protein</fullName>
    </recommendedName>
</protein>
<dbReference type="InterPro" id="IPR045584">
    <property type="entry name" value="Pilin-like"/>
</dbReference>
<evidence type="ECO:0008006" key="4">
    <source>
        <dbReference type="Google" id="ProtNLM"/>
    </source>
</evidence>
<evidence type="ECO:0000256" key="1">
    <source>
        <dbReference type="SAM" id="Phobius"/>
    </source>
</evidence>
<dbReference type="AlphaFoldDB" id="A0A1F6A4W5"/>
<dbReference type="InterPro" id="IPR012902">
    <property type="entry name" value="N_methyl_site"/>
</dbReference>
<dbReference type="Proteomes" id="UP000177871">
    <property type="component" value="Unassembled WGS sequence"/>
</dbReference>
<organism evidence="2 3">
    <name type="scientific">Candidatus Gottesmanbacteria bacterium RIFCSPHIGHO2_01_FULL_47_48</name>
    <dbReference type="NCBI Taxonomy" id="1798381"/>
    <lineage>
        <taxon>Bacteria</taxon>
        <taxon>Candidatus Gottesmaniibacteriota</taxon>
    </lineage>
</organism>
<proteinExistence type="predicted"/>
<comment type="caution">
    <text evidence="2">The sequence shown here is derived from an EMBL/GenBank/DDBJ whole genome shotgun (WGS) entry which is preliminary data.</text>
</comment>
<sequence>MKIMRQRRISADAQIENCKLKINTGFTLIELLLTMAIMSFVGLLTVPFYGRFLTQNAVSNTQDQIIQDLRKAQFYALVSRKSNSGGWGVNWDDATNTLTLYQGSDYQNRNQALDETFPINDNITISGLTDLNFPRLTGVPAAGATITISGQNTTKTITVNGQGIATR</sequence>
<keyword evidence="1" id="KW-0812">Transmembrane</keyword>
<dbReference type="STRING" id="1798381.A2721_01135"/>
<feature type="transmembrane region" description="Helical" evidence="1">
    <location>
        <begin position="28"/>
        <end position="50"/>
    </location>
</feature>
<dbReference type="Gene3D" id="3.30.700.10">
    <property type="entry name" value="Glycoprotein, Type 4 Pilin"/>
    <property type="match status" value="1"/>
</dbReference>
<reference evidence="2 3" key="1">
    <citation type="journal article" date="2016" name="Nat. Commun.">
        <title>Thousands of microbial genomes shed light on interconnected biogeochemical processes in an aquifer system.</title>
        <authorList>
            <person name="Anantharaman K."/>
            <person name="Brown C.T."/>
            <person name="Hug L.A."/>
            <person name="Sharon I."/>
            <person name="Castelle C.J."/>
            <person name="Probst A.J."/>
            <person name="Thomas B.C."/>
            <person name="Singh A."/>
            <person name="Wilkins M.J."/>
            <person name="Karaoz U."/>
            <person name="Brodie E.L."/>
            <person name="Williams K.H."/>
            <person name="Hubbard S.S."/>
            <person name="Banfield J.F."/>
        </authorList>
    </citation>
    <scope>NUCLEOTIDE SEQUENCE [LARGE SCALE GENOMIC DNA]</scope>
</reference>
<dbReference type="EMBL" id="MFJK01000004">
    <property type="protein sequence ID" value="OGG19739.1"/>
    <property type="molecule type" value="Genomic_DNA"/>
</dbReference>
<evidence type="ECO:0000313" key="3">
    <source>
        <dbReference type="Proteomes" id="UP000177871"/>
    </source>
</evidence>
<accession>A0A1F6A4W5</accession>
<dbReference type="SUPFAM" id="SSF54523">
    <property type="entry name" value="Pili subunits"/>
    <property type="match status" value="1"/>
</dbReference>
<dbReference type="Pfam" id="PF07963">
    <property type="entry name" value="N_methyl"/>
    <property type="match status" value="1"/>
</dbReference>
<gene>
    <name evidence="2" type="ORF">A2721_01135</name>
</gene>
<name>A0A1F6A4W5_9BACT</name>
<keyword evidence="1" id="KW-1133">Transmembrane helix</keyword>
<dbReference type="NCBIfam" id="TIGR02532">
    <property type="entry name" value="IV_pilin_GFxxxE"/>
    <property type="match status" value="1"/>
</dbReference>
<dbReference type="PROSITE" id="PS00409">
    <property type="entry name" value="PROKAR_NTER_METHYL"/>
    <property type="match status" value="1"/>
</dbReference>
<evidence type="ECO:0000313" key="2">
    <source>
        <dbReference type="EMBL" id="OGG19739.1"/>
    </source>
</evidence>